<evidence type="ECO:0000313" key="2">
    <source>
        <dbReference type="EMBL" id="QHT31853.1"/>
    </source>
</evidence>
<name>A0A6C0ETK9_9ZZZZ</name>
<keyword evidence="1" id="KW-0812">Transmembrane</keyword>
<protein>
    <submittedName>
        <fullName evidence="2">Uncharacterized protein</fullName>
    </submittedName>
</protein>
<organism evidence="2">
    <name type="scientific">viral metagenome</name>
    <dbReference type="NCBI Taxonomy" id="1070528"/>
    <lineage>
        <taxon>unclassified sequences</taxon>
        <taxon>metagenomes</taxon>
        <taxon>organismal metagenomes</taxon>
    </lineage>
</organism>
<keyword evidence="1" id="KW-1133">Transmembrane helix</keyword>
<evidence type="ECO:0000256" key="1">
    <source>
        <dbReference type="SAM" id="Phobius"/>
    </source>
</evidence>
<dbReference type="AlphaFoldDB" id="A0A6C0ETK9"/>
<keyword evidence="1" id="KW-0472">Membrane</keyword>
<reference evidence="2" key="1">
    <citation type="journal article" date="2020" name="Nature">
        <title>Giant virus diversity and host interactions through global metagenomics.</title>
        <authorList>
            <person name="Schulz F."/>
            <person name="Roux S."/>
            <person name="Paez-Espino D."/>
            <person name="Jungbluth S."/>
            <person name="Walsh D.A."/>
            <person name="Denef V.J."/>
            <person name="McMahon K.D."/>
            <person name="Konstantinidis K.T."/>
            <person name="Eloe-Fadrosh E.A."/>
            <person name="Kyrpides N.C."/>
            <person name="Woyke T."/>
        </authorList>
    </citation>
    <scope>NUCLEOTIDE SEQUENCE</scope>
    <source>
        <strain evidence="2">GVMAG-M-3300009155-48</strain>
    </source>
</reference>
<proteinExistence type="predicted"/>
<sequence>MKIKNGIIAINPNVTIIGIPTRRSTTLNPIKKININDIMAGIIHLLIHVMNVLKYSIIKANFNKNLYILSMFNIPITIRINIIENIGTTTAAVISVWLIGFLIYNIVI</sequence>
<feature type="transmembrane region" description="Helical" evidence="1">
    <location>
        <begin position="89"/>
        <end position="107"/>
    </location>
</feature>
<accession>A0A6C0ETK9</accession>
<dbReference type="EMBL" id="MN738925">
    <property type="protein sequence ID" value="QHT31853.1"/>
    <property type="molecule type" value="Genomic_DNA"/>
</dbReference>
<feature type="transmembrane region" description="Helical" evidence="1">
    <location>
        <begin position="65"/>
        <end position="83"/>
    </location>
</feature>